<sequence length="704" mass="76779">MVAATEKMDVDHPGHEEAKDAANSSDVNSSNTISKSGRVQRQSCLAARDHILAWKLQQQWSFRAYTGALSDSGSKARKATKAARAGKTLAVSKNGKISKASKAQAGKSAIKKLKKVAQSAPEAHSAARKFAENDHSGARRNSKPAEKKLSNKQKRKASSMGEAEYDETIEDTGQLETHEDDVRQDMDAEHLEDGEGGKQPQDDTQEKVHGVEDSAARNVEIKRQKMDRFLKKLKAAREARFKRTLEIAEKGMKKNEWKDPDAPISFVLCPAEDLRRGIEKQELDPTYMGKLQRSNLSTPPEATVLHLKRFLISKLLPSADVSEVQIACRGIVLSSDKTLYAIKHLLWPENHKLAPVLRYRRVPLLKNFSNPSMLASPCGLNAQSSGASGLFSRGVTHHHPMDLKRGAEGMQHPLSSLFSHPSSRHEATQRSASINNLCNMNQEQKSRKASDDVGLLEKSLMHLAGVNGTDLKSFISLLAGSQKLAAQSVEQTSQERRSQLDLSSLLGQRANSAHVLNPVNNFLASPAADIQANGDKLVNNLFQKPKGFAEVVQQAQHQNKAAEQKKRSMPSNPSHNRHPSAGGFSREMFSSLMPFQDKSPPKSKPSAEAPSTPFFKNVLKGSSSSILAGMASMKPQASSAPAAPKPSTIAGEQSGGCWNGNGTAQRLMGNGRPTHEYVLSQSVKPPSPKFSFQIPKSRDHLAVP</sequence>
<feature type="compositionally biased region" description="Low complexity" evidence="1">
    <location>
        <begin position="636"/>
        <end position="647"/>
    </location>
</feature>
<dbReference type="Gene3D" id="3.10.20.90">
    <property type="entry name" value="Phosphatidylinositol 3-kinase Catalytic Subunit, Chain A, domain 1"/>
    <property type="match status" value="1"/>
</dbReference>
<feature type="compositionally biased region" description="Basic and acidic residues" evidence="1">
    <location>
        <begin position="129"/>
        <end position="149"/>
    </location>
</feature>
<dbReference type="EMBL" id="HBKN01038109">
    <property type="protein sequence ID" value="CAE2325367.1"/>
    <property type="molecule type" value="Transcribed_RNA"/>
</dbReference>
<name>A0A7S4P6R9_GUITH</name>
<feature type="compositionally biased region" description="Basic and acidic residues" evidence="1">
    <location>
        <begin position="1"/>
        <end position="20"/>
    </location>
</feature>
<feature type="compositionally biased region" description="Low complexity" evidence="1">
    <location>
        <begin position="21"/>
        <end position="31"/>
    </location>
</feature>
<evidence type="ECO:0000256" key="1">
    <source>
        <dbReference type="SAM" id="MobiDB-lite"/>
    </source>
</evidence>
<evidence type="ECO:0000313" key="2">
    <source>
        <dbReference type="EMBL" id="CAE2325367.1"/>
    </source>
</evidence>
<feature type="region of interest" description="Disordered" evidence="1">
    <location>
        <begin position="190"/>
        <end position="219"/>
    </location>
</feature>
<accession>A0A7S4P6R9</accession>
<feature type="region of interest" description="Disordered" evidence="1">
    <location>
        <begin position="1"/>
        <end position="35"/>
    </location>
</feature>
<feature type="region of interest" description="Disordered" evidence="1">
    <location>
        <begin position="552"/>
        <end position="615"/>
    </location>
</feature>
<dbReference type="AlphaFoldDB" id="A0A7S4P6R9"/>
<gene>
    <name evidence="2" type="ORF">GTHE00462_LOCUS29873</name>
</gene>
<organism evidence="2">
    <name type="scientific">Guillardia theta</name>
    <name type="common">Cryptophyte</name>
    <name type="synonym">Cryptomonas phi</name>
    <dbReference type="NCBI Taxonomy" id="55529"/>
    <lineage>
        <taxon>Eukaryota</taxon>
        <taxon>Cryptophyceae</taxon>
        <taxon>Pyrenomonadales</taxon>
        <taxon>Geminigeraceae</taxon>
        <taxon>Guillardia</taxon>
    </lineage>
</organism>
<feature type="region of interest" description="Disordered" evidence="1">
    <location>
        <begin position="636"/>
        <end position="704"/>
    </location>
</feature>
<evidence type="ECO:0008006" key="3">
    <source>
        <dbReference type="Google" id="ProtNLM"/>
    </source>
</evidence>
<reference evidence="2" key="1">
    <citation type="submission" date="2021-01" db="EMBL/GenBank/DDBJ databases">
        <authorList>
            <person name="Corre E."/>
            <person name="Pelletier E."/>
            <person name="Niang G."/>
            <person name="Scheremetjew M."/>
            <person name="Finn R."/>
            <person name="Kale V."/>
            <person name="Holt S."/>
            <person name="Cochrane G."/>
            <person name="Meng A."/>
            <person name="Brown T."/>
            <person name="Cohen L."/>
        </authorList>
    </citation>
    <scope>NUCLEOTIDE SEQUENCE</scope>
    <source>
        <strain evidence="2">CCMP 2712</strain>
    </source>
</reference>
<feature type="region of interest" description="Disordered" evidence="1">
    <location>
        <begin position="113"/>
        <end position="178"/>
    </location>
</feature>
<protein>
    <recommendedName>
        <fullName evidence="3">RAWUL domain-containing protein</fullName>
    </recommendedName>
</protein>
<proteinExistence type="predicted"/>